<gene>
    <name evidence="2" type="ORF">HHI36_007885</name>
</gene>
<keyword evidence="3" id="KW-1185">Reference proteome</keyword>
<evidence type="ECO:0000313" key="2">
    <source>
        <dbReference type="EMBL" id="KAL3268788.1"/>
    </source>
</evidence>
<dbReference type="Proteomes" id="UP001516400">
    <property type="component" value="Unassembled WGS sequence"/>
</dbReference>
<proteinExistence type="predicted"/>
<evidence type="ECO:0000313" key="3">
    <source>
        <dbReference type="Proteomes" id="UP001516400"/>
    </source>
</evidence>
<sequence>MKISKSYSFLYALPNHPSANEVYRNVYSPLTKRHRGKSELGGVVVTSATMNGQGQVLAFKAGKQPLVPVNKRPESISSPHWSRRKDDVRRHVTSMPHARWLVIQVDTTLNVRDSIRDFK</sequence>
<evidence type="ECO:0000256" key="1">
    <source>
        <dbReference type="SAM" id="MobiDB-lite"/>
    </source>
</evidence>
<feature type="region of interest" description="Disordered" evidence="1">
    <location>
        <begin position="68"/>
        <end position="88"/>
    </location>
</feature>
<name>A0ABD2MQW3_9CUCU</name>
<organism evidence="2 3">
    <name type="scientific">Cryptolaemus montrouzieri</name>
    <dbReference type="NCBI Taxonomy" id="559131"/>
    <lineage>
        <taxon>Eukaryota</taxon>
        <taxon>Metazoa</taxon>
        <taxon>Ecdysozoa</taxon>
        <taxon>Arthropoda</taxon>
        <taxon>Hexapoda</taxon>
        <taxon>Insecta</taxon>
        <taxon>Pterygota</taxon>
        <taxon>Neoptera</taxon>
        <taxon>Endopterygota</taxon>
        <taxon>Coleoptera</taxon>
        <taxon>Polyphaga</taxon>
        <taxon>Cucujiformia</taxon>
        <taxon>Coccinelloidea</taxon>
        <taxon>Coccinellidae</taxon>
        <taxon>Scymninae</taxon>
        <taxon>Scymnini</taxon>
        <taxon>Cryptolaemus</taxon>
    </lineage>
</organism>
<dbReference type="AlphaFoldDB" id="A0ABD2MQW3"/>
<protein>
    <submittedName>
        <fullName evidence="2">Uncharacterized protein</fullName>
    </submittedName>
</protein>
<dbReference type="EMBL" id="JABFTP020000021">
    <property type="protein sequence ID" value="KAL3268788.1"/>
    <property type="molecule type" value="Genomic_DNA"/>
</dbReference>
<reference evidence="2 3" key="1">
    <citation type="journal article" date="2021" name="BMC Biol.">
        <title>Horizontally acquired antibacterial genes associated with adaptive radiation of ladybird beetles.</title>
        <authorList>
            <person name="Li H.S."/>
            <person name="Tang X.F."/>
            <person name="Huang Y.H."/>
            <person name="Xu Z.Y."/>
            <person name="Chen M.L."/>
            <person name="Du X.Y."/>
            <person name="Qiu B.Y."/>
            <person name="Chen P.T."/>
            <person name="Zhang W."/>
            <person name="Slipinski A."/>
            <person name="Escalona H.E."/>
            <person name="Waterhouse R.M."/>
            <person name="Zwick A."/>
            <person name="Pang H."/>
        </authorList>
    </citation>
    <scope>NUCLEOTIDE SEQUENCE [LARGE SCALE GENOMIC DNA]</scope>
    <source>
        <strain evidence="2">SYSU2018</strain>
    </source>
</reference>
<accession>A0ABD2MQW3</accession>
<comment type="caution">
    <text evidence="2">The sequence shown here is derived from an EMBL/GenBank/DDBJ whole genome shotgun (WGS) entry which is preliminary data.</text>
</comment>